<name>A0A919W075_9ACTN</name>
<proteinExistence type="predicted"/>
<evidence type="ECO:0000313" key="2">
    <source>
        <dbReference type="EMBL" id="GIM88879.1"/>
    </source>
</evidence>
<keyword evidence="3" id="KW-1185">Reference proteome</keyword>
<gene>
    <name evidence="2" type="ORF">Ato02nite_006720</name>
</gene>
<dbReference type="AlphaFoldDB" id="A0A919W075"/>
<dbReference type="RefSeq" id="WP_213004859.1">
    <property type="nucleotide sequence ID" value="NZ_BOQN01000009.1"/>
</dbReference>
<dbReference type="Proteomes" id="UP000677082">
    <property type="component" value="Unassembled WGS sequence"/>
</dbReference>
<dbReference type="EMBL" id="BOQN01000009">
    <property type="protein sequence ID" value="GIM88879.1"/>
    <property type="molecule type" value="Genomic_DNA"/>
</dbReference>
<feature type="region of interest" description="Disordered" evidence="1">
    <location>
        <begin position="292"/>
        <end position="333"/>
    </location>
</feature>
<sequence>MTADILTDLDRAIAGSCPCGAEPRPDSPYCSYDCEPNWRGDDTISDVDRTPMRWRPDLVTEAENLPLLDSYRRGQHHAQVFDRPGTDRIHLRLDDGHRFVGCDIQAGDNEGQEAAWARLERELGNRRHLEPAEDDAWADIAANACSCGCDGDWRMSESEIRVASHPRFPQWLAQAVERAEEHQRSIVVAQSRAADPRARGTVFIAPVDAPLDRPSQWVPLGTVVDDGINWPLGGDVRSGPVTVRLDNVTGLLAPPVVFGPLRTALAGMARTFELTSGQIDAMIARVLPDRWSDAETEDEPEHPLARMNARRQNTSHGPQQTQRPPRQIRPRGR</sequence>
<protein>
    <submittedName>
        <fullName evidence="2">Uncharacterized protein</fullName>
    </submittedName>
</protein>
<evidence type="ECO:0000256" key="1">
    <source>
        <dbReference type="SAM" id="MobiDB-lite"/>
    </source>
</evidence>
<comment type="caution">
    <text evidence="2">The sequence shown here is derived from an EMBL/GenBank/DDBJ whole genome shotgun (WGS) entry which is preliminary data.</text>
</comment>
<evidence type="ECO:0000313" key="3">
    <source>
        <dbReference type="Proteomes" id="UP000677082"/>
    </source>
</evidence>
<accession>A0A919W075</accession>
<reference evidence="2 3" key="1">
    <citation type="submission" date="2021-03" db="EMBL/GenBank/DDBJ databases">
        <title>Whole genome shotgun sequence of Actinoplanes toevensis NBRC 105298.</title>
        <authorList>
            <person name="Komaki H."/>
            <person name="Tamura T."/>
        </authorList>
    </citation>
    <scope>NUCLEOTIDE SEQUENCE [LARGE SCALE GENOMIC DNA]</scope>
    <source>
        <strain evidence="2 3">NBRC 105298</strain>
    </source>
</reference>
<organism evidence="2 3">
    <name type="scientific">Paractinoplanes toevensis</name>
    <dbReference type="NCBI Taxonomy" id="571911"/>
    <lineage>
        <taxon>Bacteria</taxon>
        <taxon>Bacillati</taxon>
        <taxon>Actinomycetota</taxon>
        <taxon>Actinomycetes</taxon>
        <taxon>Micromonosporales</taxon>
        <taxon>Micromonosporaceae</taxon>
        <taxon>Paractinoplanes</taxon>
    </lineage>
</organism>